<name>H0URQ4_9BACT</name>
<organism evidence="7 8">
    <name type="scientific">Thermanaerovibrio velox DSM 12556</name>
    <dbReference type="NCBI Taxonomy" id="926567"/>
    <lineage>
        <taxon>Bacteria</taxon>
        <taxon>Thermotogati</taxon>
        <taxon>Synergistota</taxon>
        <taxon>Synergistia</taxon>
        <taxon>Synergistales</taxon>
        <taxon>Synergistaceae</taxon>
        <taxon>Thermanaerovibrio</taxon>
    </lineage>
</organism>
<feature type="binding site" evidence="6">
    <location>
        <begin position="32"/>
        <end position="34"/>
    </location>
    <ligand>
        <name>S-adenosyl-L-methionine</name>
        <dbReference type="ChEBI" id="CHEBI:59789"/>
    </ligand>
</feature>
<dbReference type="GO" id="GO:0071424">
    <property type="term" value="F:rRNA (cytosine-N4-)-methyltransferase activity"/>
    <property type="evidence" value="ECO:0007669"/>
    <property type="project" value="UniProtKB-UniRule"/>
</dbReference>
<dbReference type="PANTHER" id="PTHR11265:SF0">
    <property type="entry name" value="12S RRNA N4-METHYLCYTIDINE METHYLTRANSFERASE"/>
    <property type="match status" value="1"/>
</dbReference>
<dbReference type="Proteomes" id="UP000005730">
    <property type="component" value="Chromosome"/>
</dbReference>
<dbReference type="HAMAP" id="MF_01007">
    <property type="entry name" value="16SrRNA_methyltr_H"/>
    <property type="match status" value="1"/>
</dbReference>
<feature type="binding site" evidence="6">
    <location>
        <position position="51"/>
    </location>
    <ligand>
        <name>S-adenosyl-L-methionine</name>
        <dbReference type="ChEBI" id="CHEBI:59789"/>
    </ligand>
</feature>
<feature type="binding site" evidence="6">
    <location>
        <position position="78"/>
    </location>
    <ligand>
        <name>S-adenosyl-L-methionine</name>
        <dbReference type="ChEBI" id="CHEBI:59789"/>
    </ligand>
</feature>
<sequence length="300" mass="33754">MVHVPVMLNEVLHMLSPFEDVELVVDGTLGAGGHSMAILENCPNAFLIGIDQDESILAIAKDRLSAFKDRVYFALGNFRDIRSILSDAGFDSAQVFLFDLGISSLQVDSPERGFSFNYNGPLDMRMDMGRVCSSLTAADIVNTWSPAELTMLFRRYGEDPFAFQVARAICRRREKDGPIMTCEELVEVIRSAVPAPAQRKMRGHPARRIFQALRIQVNDEMGALEDLLDELPQITRRGGKVIFITYHSLEDRMVKRNMRSWAEAGLGKPMTSRPLVPSEEELELNRRSRSAKVRGFLFTP</sequence>
<keyword evidence="2 6" id="KW-0698">rRNA processing</keyword>
<dbReference type="HOGENOM" id="CLU_038422_1_1_0"/>
<keyword evidence="5 6" id="KW-0949">S-adenosyl-L-methionine</keyword>
<keyword evidence="6" id="KW-0963">Cytoplasm</keyword>
<keyword evidence="4 6" id="KW-0808">Transferase</keyword>
<dbReference type="PIRSF" id="PIRSF004486">
    <property type="entry name" value="MraW"/>
    <property type="match status" value="1"/>
</dbReference>
<dbReference type="Gene3D" id="3.40.50.150">
    <property type="entry name" value="Vaccinia Virus protein VP39"/>
    <property type="match status" value="1"/>
</dbReference>
<dbReference type="Gene3D" id="1.10.150.170">
    <property type="entry name" value="Putative methyltransferase TM0872, insert domain"/>
    <property type="match status" value="1"/>
</dbReference>
<comment type="function">
    <text evidence="6">Specifically methylates the N4 position of cytidine in position 1402 (C1402) of 16S rRNA.</text>
</comment>
<evidence type="ECO:0000256" key="1">
    <source>
        <dbReference type="ARBA" id="ARBA00010396"/>
    </source>
</evidence>
<dbReference type="EMBL" id="CM001377">
    <property type="protein sequence ID" value="EHM09993.1"/>
    <property type="molecule type" value="Genomic_DNA"/>
</dbReference>
<dbReference type="SUPFAM" id="SSF81799">
    <property type="entry name" value="Putative methyltransferase TM0872, insert domain"/>
    <property type="match status" value="1"/>
</dbReference>
<gene>
    <name evidence="6" type="primary">rsmH</name>
    <name evidence="7" type="ORF">TheveDRAFT_0856</name>
</gene>
<dbReference type="Pfam" id="PF01795">
    <property type="entry name" value="Methyltransf_5"/>
    <property type="match status" value="1"/>
</dbReference>
<evidence type="ECO:0000313" key="8">
    <source>
        <dbReference type="Proteomes" id="UP000005730"/>
    </source>
</evidence>
<dbReference type="PANTHER" id="PTHR11265">
    <property type="entry name" value="S-ADENOSYL-METHYLTRANSFERASE MRAW"/>
    <property type="match status" value="1"/>
</dbReference>
<keyword evidence="8" id="KW-1185">Reference proteome</keyword>
<comment type="subcellular location">
    <subcellularLocation>
        <location evidence="6">Cytoplasm</location>
    </subcellularLocation>
</comment>
<keyword evidence="3 6" id="KW-0489">Methyltransferase</keyword>
<feature type="binding site" evidence="6">
    <location>
        <position position="99"/>
    </location>
    <ligand>
        <name>S-adenosyl-L-methionine</name>
        <dbReference type="ChEBI" id="CHEBI:59789"/>
    </ligand>
</feature>
<dbReference type="EC" id="2.1.1.199" evidence="6"/>
<protein>
    <recommendedName>
        <fullName evidence="6">Ribosomal RNA small subunit methyltransferase H</fullName>
        <ecNumber evidence="6">2.1.1.199</ecNumber>
    </recommendedName>
    <alternativeName>
        <fullName evidence="6">16S rRNA m(4)C1402 methyltransferase</fullName>
    </alternativeName>
    <alternativeName>
        <fullName evidence="6">rRNA (cytosine-N(4)-)-methyltransferase RsmH</fullName>
    </alternativeName>
</protein>
<dbReference type="eggNOG" id="COG0275">
    <property type="taxonomic scope" value="Bacteria"/>
</dbReference>
<dbReference type="InterPro" id="IPR029063">
    <property type="entry name" value="SAM-dependent_MTases_sf"/>
</dbReference>
<dbReference type="GO" id="GO:0070475">
    <property type="term" value="P:rRNA base methylation"/>
    <property type="evidence" value="ECO:0007669"/>
    <property type="project" value="UniProtKB-UniRule"/>
</dbReference>
<proteinExistence type="inferred from homology"/>
<dbReference type="InterPro" id="IPR023397">
    <property type="entry name" value="SAM-dep_MeTrfase_MraW_recog"/>
</dbReference>
<dbReference type="NCBIfam" id="TIGR00006">
    <property type="entry name" value="16S rRNA (cytosine(1402)-N(4))-methyltransferase RsmH"/>
    <property type="match status" value="1"/>
</dbReference>
<evidence type="ECO:0000256" key="2">
    <source>
        <dbReference type="ARBA" id="ARBA00022552"/>
    </source>
</evidence>
<comment type="catalytic activity">
    <reaction evidence="6">
        <text>cytidine(1402) in 16S rRNA + S-adenosyl-L-methionine = N(4)-methylcytidine(1402) in 16S rRNA + S-adenosyl-L-homocysteine + H(+)</text>
        <dbReference type="Rhea" id="RHEA:42928"/>
        <dbReference type="Rhea" id="RHEA-COMP:10286"/>
        <dbReference type="Rhea" id="RHEA-COMP:10287"/>
        <dbReference type="ChEBI" id="CHEBI:15378"/>
        <dbReference type="ChEBI" id="CHEBI:57856"/>
        <dbReference type="ChEBI" id="CHEBI:59789"/>
        <dbReference type="ChEBI" id="CHEBI:74506"/>
        <dbReference type="ChEBI" id="CHEBI:82748"/>
        <dbReference type="EC" id="2.1.1.199"/>
    </reaction>
</comment>
<dbReference type="InterPro" id="IPR002903">
    <property type="entry name" value="RsmH"/>
</dbReference>
<comment type="similarity">
    <text evidence="1 6">Belongs to the methyltransferase superfamily. RsmH family.</text>
</comment>
<dbReference type="SUPFAM" id="SSF53335">
    <property type="entry name" value="S-adenosyl-L-methionine-dependent methyltransferases"/>
    <property type="match status" value="1"/>
</dbReference>
<evidence type="ECO:0000256" key="5">
    <source>
        <dbReference type="ARBA" id="ARBA00022691"/>
    </source>
</evidence>
<reference evidence="7 8" key="1">
    <citation type="submission" date="2011-10" db="EMBL/GenBank/DDBJ databases">
        <title>The Noncontiguous Finished genome of Thermanaerovibrio velox DSM 12556.</title>
        <authorList>
            <consortium name="US DOE Joint Genome Institute (JGI-PGF)"/>
            <person name="Lucas S."/>
            <person name="Copeland A."/>
            <person name="Lapidus A."/>
            <person name="Glavina del Rio T."/>
            <person name="Dalin E."/>
            <person name="Tice H."/>
            <person name="Bruce D."/>
            <person name="Goodwin L."/>
            <person name="Pitluck S."/>
            <person name="Peters L."/>
            <person name="Mikhailova N."/>
            <person name="Teshima H."/>
            <person name="Kyrpides N."/>
            <person name="Mavromatis K."/>
            <person name="Ivanova N."/>
            <person name="Markowitz V."/>
            <person name="Cheng J.-F."/>
            <person name="Hugenholtz P."/>
            <person name="Woyke T."/>
            <person name="Wu D."/>
            <person name="Spring S."/>
            <person name="Brambilla E.-M."/>
            <person name="Klenk H.-P."/>
            <person name="Eisen J.A."/>
        </authorList>
    </citation>
    <scope>NUCLEOTIDE SEQUENCE [LARGE SCALE GENOMIC DNA]</scope>
    <source>
        <strain evidence="7 8">DSM 12556</strain>
    </source>
</reference>
<evidence type="ECO:0000256" key="6">
    <source>
        <dbReference type="HAMAP-Rule" id="MF_01007"/>
    </source>
</evidence>
<dbReference type="RefSeq" id="WP_006583487.1">
    <property type="nucleotide sequence ID" value="NZ_CM001377.1"/>
</dbReference>
<accession>H0URQ4</accession>
<dbReference type="AlphaFoldDB" id="H0URQ4"/>
<feature type="binding site" evidence="6">
    <location>
        <position position="106"/>
    </location>
    <ligand>
        <name>S-adenosyl-L-methionine</name>
        <dbReference type="ChEBI" id="CHEBI:59789"/>
    </ligand>
</feature>
<dbReference type="GO" id="GO:0005737">
    <property type="term" value="C:cytoplasm"/>
    <property type="evidence" value="ECO:0007669"/>
    <property type="project" value="UniProtKB-SubCell"/>
</dbReference>
<evidence type="ECO:0000256" key="4">
    <source>
        <dbReference type="ARBA" id="ARBA00022679"/>
    </source>
</evidence>
<evidence type="ECO:0000313" key="7">
    <source>
        <dbReference type="EMBL" id="EHM09993.1"/>
    </source>
</evidence>
<evidence type="ECO:0000256" key="3">
    <source>
        <dbReference type="ARBA" id="ARBA00022603"/>
    </source>
</evidence>
<dbReference type="STRING" id="926567.TheveDRAFT_0856"/>